<dbReference type="InterPro" id="IPR015424">
    <property type="entry name" value="PyrdxlP-dep_Trfase"/>
</dbReference>
<dbReference type="Gene3D" id="3.40.640.10">
    <property type="entry name" value="Type I PLP-dependent aspartate aminotransferase-like (Major domain)"/>
    <property type="match status" value="1"/>
</dbReference>
<dbReference type="AlphaFoldDB" id="A0A433D5D2"/>
<comment type="caution">
    <text evidence="1">The sequence shown here is derived from an EMBL/GenBank/DDBJ whole genome shotgun (WGS) entry which is preliminary data.</text>
</comment>
<accession>A0A433D5D2</accession>
<dbReference type="EMBL" id="RBNI01006416">
    <property type="protein sequence ID" value="RUP46039.1"/>
    <property type="molecule type" value="Genomic_DNA"/>
</dbReference>
<dbReference type="InterPro" id="IPR015421">
    <property type="entry name" value="PyrdxlP-dep_Trfase_major"/>
</dbReference>
<feature type="non-terminal residue" evidence="1">
    <location>
        <position position="78"/>
    </location>
</feature>
<organism evidence="1 2">
    <name type="scientific">Jimgerdemannia flammicorona</name>
    <dbReference type="NCBI Taxonomy" id="994334"/>
    <lineage>
        <taxon>Eukaryota</taxon>
        <taxon>Fungi</taxon>
        <taxon>Fungi incertae sedis</taxon>
        <taxon>Mucoromycota</taxon>
        <taxon>Mucoromycotina</taxon>
        <taxon>Endogonomycetes</taxon>
        <taxon>Endogonales</taxon>
        <taxon>Endogonaceae</taxon>
        <taxon>Jimgerdemannia</taxon>
    </lineage>
</organism>
<reference evidence="1 2" key="1">
    <citation type="journal article" date="2018" name="New Phytol.">
        <title>Phylogenomics of Endogonaceae and evolution of mycorrhizas within Mucoromycota.</title>
        <authorList>
            <person name="Chang Y."/>
            <person name="Desiro A."/>
            <person name="Na H."/>
            <person name="Sandor L."/>
            <person name="Lipzen A."/>
            <person name="Clum A."/>
            <person name="Barry K."/>
            <person name="Grigoriev I.V."/>
            <person name="Martin F.M."/>
            <person name="Stajich J.E."/>
            <person name="Smith M.E."/>
            <person name="Bonito G."/>
            <person name="Spatafora J.W."/>
        </authorList>
    </citation>
    <scope>NUCLEOTIDE SEQUENCE [LARGE SCALE GENOMIC DNA]</scope>
    <source>
        <strain evidence="1 2">GMNB39</strain>
    </source>
</reference>
<evidence type="ECO:0000313" key="1">
    <source>
        <dbReference type="EMBL" id="RUP46039.1"/>
    </source>
</evidence>
<evidence type="ECO:0000313" key="2">
    <source>
        <dbReference type="Proteomes" id="UP000268093"/>
    </source>
</evidence>
<dbReference type="Proteomes" id="UP000268093">
    <property type="component" value="Unassembled WGS sequence"/>
</dbReference>
<evidence type="ECO:0008006" key="3">
    <source>
        <dbReference type="Google" id="ProtNLM"/>
    </source>
</evidence>
<protein>
    <recommendedName>
        <fullName evidence="3">Aminotransferase class I/classII domain-containing protein</fullName>
    </recommendedName>
</protein>
<dbReference type="SUPFAM" id="SSF53383">
    <property type="entry name" value="PLP-dependent transferases"/>
    <property type="match status" value="1"/>
</dbReference>
<keyword evidence="2" id="KW-1185">Reference proteome</keyword>
<name>A0A433D5D2_9FUNG</name>
<gene>
    <name evidence="1" type="ORF">BC936DRAFT_147426</name>
</gene>
<sequence>MDKPTHIDVPVSSYEYAPVAGIKPLRSAIANLYNTLYRKGKQSQYTWENVCVVPGGRAGLTRVAAAIGNVNVGYFLPE</sequence>
<dbReference type="OrthoDB" id="2108at2759"/>
<proteinExistence type="predicted"/>